<dbReference type="AlphaFoldDB" id="A0A3N0E1B0"/>
<dbReference type="RefSeq" id="WP_123217541.1">
    <property type="nucleotide sequence ID" value="NZ_RJTM01000123.1"/>
</dbReference>
<organism evidence="3 4">
    <name type="scientific">Sinomicrobium pectinilyticum</name>
    <dbReference type="NCBI Taxonomy" id="1084421"/>
    <lineage>
        <taxon>Bacteria</taxon>
        <taxon>Pseudomonadati</taxon>
        <taxon>Bacteroidota</taxon>
        <taxon>Flavobacteriia</taxon>
        <taxon>Flavobacteriales</taxon>
        <taxon>Flavobacteriaceae</taxon>
        <taxon>Sinomicrobium</taxon>
    </lineage>
</organism>
<reference evidence="3 4" key="1">
    <citation type="submission" date="2018-10" db="EMBL/GenBank/DDBJ databases">
        <title>Sinomicrobium pectinilyticum sp. nov., a pectinase-producing bacterium isolated from alkaline and saline soil, and emended description of the genus Sinomicrobium.</title>
        <authorList>
            <person name="Cheng B."/>
            <person name="Li C."/>
            <person name="Lai Q."/>
            <person name="Du M."/>
            <person name="Shao Z."/>
            <person name="Xu P."/>
            <person name="Yang C."/>
        </authorList>
    </citation>
    <scope>NUCLEOTIDE SEQUENCE [LARGE SCALE GENOMIC DNA]</scope>
    <source>
        <strain evidence="3 4">5DNS001</strain>
    </source>
</reference>
<evidence type="ECO:0000313" key="4">
    <source>
        <dbReference type="Proteomes" id="UP000267469"/>
    </source>
</evidence>
<dbReference type="EMBL" id="RJTM01000123">
    <property type="protein sequence ID" value="RNL81625.1"/>
    <property type="molecule type" value="Genomic_DNA"/>
</dbReference>
<dbReference type="OrthoDB" id="606446at2"/>
<sequence length="434" mass="48326">MVPVYNNKIYVKMVYLSILIFILVGFFYNYKNNWGRISESSGGVKENIIENFDSTPLVRPKSSGETSLETTKIENSQGEELIHINAKEFGAKGDGKTNDRVVLQKAIDSIANSESGGTLFLPEGVYAIYDQSLALWGNNISLIGENRERTVILKRGNAGQYGDCVDIIGKVKGLKYFGDFGKGAYNKRTTYLGKTIPARDIKIANITLDTKLTKANPLANNLGIINCERALIENCNIKNALQSNVAIVNVTNQHKNGKVKFRNCTFSNSGTHNVRVISYNQGNLLGNDITFEKCRFLEVSGADVHVKELKKILNGEKKVHLWYRGAKASGATKVLVKDSYFDSSGIIFANGNVNGLILTGNKIESTVYILHSYRDDLSPAIRINNNRFSKRVDLVRKTLKRSEKDIFSKKNNVYIYPGMLLKKTSVDIDNNPID</sequence>
<evidence type="ECO:0000313" key="3">
    <source>
        <dbReference type="EMBL" id="RNL81625.1"/>
    </source>
</evidence>
<evidence type="ECO:0000259" key="2">
    <source>
        <dbReference type="Pfam" id="PF12708"/>
    </source>
</evidence>
<comment type="caution">
    <text evidence="3">The sequence shown here is derived from an EMBL/GenBank/DDBJ whole genome shotgun (WGS) entry which is preliminary data.</text>
</comment>
<feature type="transmembrane region" description="Helical" evidence="1">
    <location>
        <begin position="12"/>
        <end position="30"/>
    </location>
</feature>
<keyword evidence="1" id="KW-0812">Transmembrane</keyword>
<keyword evidence="4" id="KW-1185">Reference proteome</keyword>
<name>A0A3N0E1B0_SINP1</name>
<keyword evidence="1" id="KW-1133">Transmembrane helix</keyword>
<accession>A0A3N0E1B0</accession>
<protein>
    <recommendedName>
        <fullName evidence="2">Rhamnogalacturonase A/B/Epimerase-like pectate lyase domain-containing protein</fullName>
    </recommendedName>
</protein>
<dbReference type="InterPro" id="IPR024535">
    <property type="entry name" value="RHGA/B-epi-like_pectate_lyase"/>
</dbReference>
<evidence type="ECO:0000256" key="1">
    <source>
        <dbReference type="SAM" id="Phobius"/>
    </source>
</evidence>
<dbReference type="Pfam" id="PF12708">
    <property type="entry name" value="Pect-lyase_RHGA_epim"/>
    <property type="match status" value="1"/>
</dbReference>
<dbReference type="SUPFAM" id="SSF51126">
    <property type="entry name" value="Pectin lyase-like"/>
    <property type="match status" value="1"/>
</dbReference>
<keyword evidence="1" id="KW-0472">Membrane</keyword>
<proteinExistence type="predicted"/>
<dbReference type="InterPro" id="IPR012334">
    <property type="entry name" value="Pectin_lyas_fold"/>
</dbReference>
<feature type="domain" description="Rhamnogalacturonase A/B/Epimerase-like pectate lyase" evidence="2">
    <location>
        <begin position="84"/>
        <end position="295"/>
    </location>
</feature>
<dbReference type="Gene3D" id="2.160.20.10">
    <property type="entry name" value="Single-stranded right-handed beta-helix, Pectin lyase-like"/>
    <property type="match status" value="1"/>
</dbReference>
<dbReference type="InterPro" id="IPR011050">
    <property type="entry name" value="Pectin_lyase_fold/virulence"/>
</dbReference>
<gene>
    <name evidence="3" type="ORF">ED312_18625</name>
</gene>
<dbReference type="Proteomes" id="UP000267469">
    <property type="component" value="Unassembled WGS sequence"/>
</dbReference>